<dbReference type="VEuPathDB" id="VectorBase:ASTEI09575"/>
<dbReference type="EnsemblMetazoa" id="ASTEI09575-RA">
    <property type="protein sequence ID" value="ASTEI09575-PA"/>
    <property type="gene ID" value="ASTEI09575"/>
</dbReference>
<dbReference type="SUPFAM" id="SSF88723">
    <property type="entry name" value="PIN domain-like"/>
    <property type="match status" value="1"/>
</dbReference>
<dbReference type="PANTHER" id="PTHR15976">
    <property type="entry name" value="CONSTITUTIVE COACTIVATOR OF PEROXISOME PROLIFERATOR-ACTIVATED RECEPTOR GAMMA"/>
    <property type="match status" value="1"/>
</dbReference>
<organism evidence="2 3">
    <name type="scientific">Anopheles stephensi</name>
    <name type="common">Indo-Pakistan malaria mosquito</name>
    <dbReference type="NCBI Taxonomy" id="30069"/>
    <lineage>
        <taxon>Eukaryota</taxon>
        <taxon>Metazoa</taxon>
        <taxon>Ecdysozoa</taxon>
        <taxon>Arthropoda</taxon>
        <taxon>Hexapoda</taxon>
        <taxon>Insecta</taxon>
        <taxon>Pterygota</taxon>
        <taxon>Neoptera</taxon>
        <taxon>Endopterygota</taxon>
        <taxon>Diptera</taxon>
        <taxon>Nematocera</taxon>
        <taxon>Culicoidea</taxon>
        <taxon>Culicidae</taxon>
        <taxon>Anophelinae</taxon>
        <taxon>Anopheles</taxon>
    </lineage>
</organism>
<dbReference type="AlphaFoldDB" id="A0A182YM89"/>
<dbReference type="Proteomes" id="UP000076408">
    <property type="component" value="Unassembled WGS sequence"/>
</dbReference>
<dbReference type="GO" id="GO:0005634">
    <property type="term" value="C:nucleus"/>
    <property type="evidence" value="ECO:0007669"/>
    <property type="project" value="TreeGrafter"/>
</dbReference>
<dbReference type="STRING" id="30069.A0A182YM89"/>
<evidence type="ECO:0000313" key="3">
    <source>
        <dbReference type="Proteomes" id="UP000076408"/>
    </source>
</evidence>
<reference evidence="2" key="2">
    <citation type="submission" date="2020-05" db="UniProtKB">
        <authorList>
            <consortium name="EnsemblMetazoa"/>
        </authorList>
    </citation>
    <scope>IDENTIFICATION</scope>
    <source>
        <strain evidence="2">Indian</strain>
    </source>
</reference>
<dbReference type="InterPro" id="IPR029060">
    <property type="entry name" value="PIN-like_dom_sf"/>
</dbReference>
<dbReference type="Gene3D" id="3.40.50.1010">
    <property type="entry name" value="5'-nuclease"/>
    <property type="match status" value="1"/>
</dbReference>
<evidence type="ECO:0000313" key="2">
    <source>
        <dbReference type="EnsemblMetazoa" id="ASTEI09575-PA"/>
    </source>
</evidence>
<reference evidence="3" key="1">
    <citation type="journal article" date="2014" name="Genome Biol.">
        <title>Genome analysis of a major urban malaria vector mosquito, Anopheles stephensi.</title>
        <authorList>
            <person name="Jiang X."/>
            <person name="Peery A."/>
            <person name="Hall A.B."/>
            <person name="Sharma A."/>
            <person name="Chen X.G."/>
            <person name="Waterhouse R.M."/>
            <person name="Komissarov A."/>
            <person name="Riehle M.M."/>
            <person name="Shouche Y."/>
            <person name="Sharakhova M.V."/>
            <person name="Lawson D."/>
            <person name="Pakpour N."/>
            <person name="Arensburger P."/>
            <person name="Davidson V.L."/>
            <person name="Eiglmeier K."/>
            <person name="Emrich S."/>
            <person name="George P."/>
            <person name="Kennedy R.C."/>
            <person name="Mane S.P."/>
            <person name="Maslen G."/>
            <person name="Oringanje C."/>
            <person name="Qi Y."/>
            <person name="Settlage R."/>
            <person name="Tojo M."/>
            <person name="Tubio J.M."/>
            <person name="Unger M.F."/>
            <person name="Wang B."/>
            <person name="Vernick K.D."/>
            <person name="Ribeiro J.M."/>
            <person name="James A.A."/>
            <person name="Michel K."/>
            <person name="Riehle M.A."/>
            <person name="Luckhart S."/>
            <person name="Sharakhov I.V."/>
            <person name="Tu Z."/>
        </authorList>
    </citation>
    <scope>NUCLEOTIDE SEQUENCE [LARGE SCALE GENOMIC DNA]</scope>
    <source>
        <strain evidence="3">Indian</strain>
    </source>
</reference>
<name>A0A182YM89_ANOST</name>
<comment type="similarity">
    <text evidence="1">Belongs to the constitutive coactivator of PPAR-gamma family.</text>
</comment>
<dbReference type="VEuPathDB" id="VectorBase:ASTE002278"/>
<dbReference type="PANTHER" id="PTHR15976:SF16">
    <property type="entry name" value="ASTEROID DOMAIN-CONTAINING PROTEIN"/>
    <property type="match status" value="1"/>
</dbReference>
<dbReference type="OMA" id="IDLMAMF"/>
<proteinExistence type="inferred from homology"/>
<dbReference type="InterPro" id="IPR026784">
    <property type="entry name" value="Coact_PPARg"/>
</dbReference>
<dbReference type="VEuPathDB" id="VectorBase:ASTEI20_034005"/>
<evidence type="ECO:0008006" key="4">
    <source>
        <dbReference type="Google" id="ProtNLM"/>
    </source>
</evidence>
<evidence type="ECO:0000256" key="1">
    <source>
        <dbReference type="ARBA" id="ARBA00009495"/>
    </source>
</evidence>
<sequence>MGVRHLQTFMDKKVSHGTYSVRMEREIQNAKQAAGTSPPPLVVIDLMAMFSLFCSDVRGLLCGSQVRRIERTAGDFFKRLTDAGAELVFFYDGKLQANKYETWTTRQNEKYYRMLDIIDAIDARVPLERVAAQFEHNIPSNTCLKLRRVAKRHGKVVIETEMECDQALAIFATKHGALAIITHDTDFLIFEGNWQLWHANRINLTTLVAQAYNRQALLRTLGLQWQQMAVWATLAGTDFFKYDELEPFLNGLGPHHRKFYKLADYVRSLPITKDLQASTVNGILGRVYKNRRMPTEAFEWFRQSVAFYQIDAPTAGGTPAANDRFGFLLQAEQCFAHTVLTGAPFNCTLFFFDYRTTEFTNYYEIIEPLIARIGGILLYHYQPERNHMTVVVKRNHEEPHTFVTVPVTYPQAVTPPEVKDLISKDANLLSSLLPRKLQLLRWVCSEELLTREEQSNDIPPALLLTVLTLYRLRRTGAIRMFEADLLLLIAYQDTHELFDPAEEPYPQRLIARAFRLAFLFQKVYTHLARIAKALGLPQSYRPSTPFDGLRFHNLYRVWNCTRVETHHLEPIKEWRLYEFASY</sequence>
<accession>A0A182YM89</accession>
<keyword evidence="3" id="KW-1185">Reference proteome</keyword>
<protein>
    <recommendedName>
        <fullName evidence="4">Asteroid domain-containing protein</fullName>
    </recommendedName>
</protein>